<keyword evidence="9" id="KW-1185">Reference proteome</keyword>
<evidence type="ECO:0000256" key="2">
    <source>
        <dbReference type="ARBA" id="ARBA00022490"/>
    </source>
</evidence>
<dbReference type="GO" id="GO:0071013">
    <property type="term" value="C:catalytic step 2 spliceosome"/>
    <property type="evidence" value="ECO:0007669"/>
    <property type="project" value="TreeGrafter"/>
</dbReference>
<evidence type="ECO:0000313" key="9">
    <source>
        <dbReference type="Proteomes" id="UP000887569"/>
    </source>
</evidence>
<dbReference type="PRINTS" id="PR00320">
    <property type="entry name" value="GPROTEINBRPT"/>
</dbReference>
<evidence type="ECO:0000313" key="10">
    <source>
        <dbReference type="WBParaSite" id="PgR011_g024_t03"/>
    </source>
</evidence>
<dbReference type="CDD" id="cd00200">
    <property type="entry name" value="WD40"/>
    <property type="match status" value="1"/>
</dbReference>
<dbReference type="SUPFAM" id="SSF50978">
    <property type="entry name" value="WD40 repeat-like"/>
    <property type="match status" value="1"/>
</dbReference>
<evidence type="ECO:0000256" key="7">
    <source>
        <dbReference type="ARBA" id="ARBA00042222"/>
    </source>
</evidence>
<dbReference type="InterPro" id="IPR051980">
    <property type="entry name" value="WD_repeat_MORG1"/>
</dbReference>
<dbReference type="GO" id="GO:0005737">
    <property type="term" value="C:cytoplasm"/>
    <property type="evidence" value="ECO:0007669"/>
    <property type="project" value="UniProtKB-SubCell"/>
</dbReference>
<keyword evidence="3 8" id="KW-0853">WD repeat</keyword>
<dbReference type="PROSITE" id="PS50082">
    <property type="entry name" value="WD_REPEATS_2"/>
    <property type="match status" value="2"/>
</dbReference>
<comment type="similarity">
    <text evidence="5">Belongs to the WD repeat MORG1 family.</text>
</comment>
<evidence type="ECO:0000256" key="8">
    <source>
        <dbReference type="PROSITE-ProRule" id="PRU00221"/>
    </source>
</evidence>
<sequence length="296" mass="32096">MEALNASLPTSLSRKIDCKQGAVRAIRFNVDGNYCISCGADKTVKLWNPYTGVPLKTYTGTGWEVLDAQGSSDNSLILAGGLDKQLTVFDVETGKITRRWRNHNGSINSVVFNEESTVAISGSQDGAVRCFDMRDRYGPIQTLDEATDAILSVDVNASEIASGSADSNVRVYNMRDGRMTVDYLGESVTSVHFSGDGQCVLASTKDGFVRLLDKLNGQLLAEIESCLLSTDAHIVSGSEDGNLFIWNLIDMSVILQLQHPHLVVHSVSAHPRKPAILSAASSNIFLWDVPKVESDN</sequence>
<dbReference type="PANTHER" id="PTHR22842:SF3">
    <property type="entry name" value="WD REPEAT DOMAIN-CONTAINING PROTEIN 83"/>
    <property type="match status" value="1"/>
</dbReference>
<dbReference type="GO" id="GO:0000398">
    <property type="term" value="P:mRNA splicing, via spliceosome"/>
    <property type="evidence" value="ECO:0007669"/>
    <property type="project" value="TreeGrafter"/>
</dbReference>
<comment type="subcellular location">
    <subcellularLocation>
        <location evidence="1">Cytoplasm</location>
    </subcellularLocation>
</comment>
<feature type="repeat" description="WD" evidence="8">
    <location>
        <begin position="16"/>
        <end position="57"/>
    </location>
</feature>
<organism evidence="9 10">
    <name type="scientific">Parascaris univalens</name>
    <name type="common">Nematode worm</name>
    <dbReference type="NCBI Taxonomy" id="6257"/>
    <lineage>
        <taxon>Eukaryota</taxon>
        <taxon>Metazoa</taxon>
        <taxon>Ecdysozoa</taxon>
        <taxon>Nematoda</taxon>
        <taxon>Chromadorea</taxon>
        <taxon>Rhabditida</taxon>
        <taxon>Spirurina</taxon>
        <taxon>Ascaridomorpha</taxon>
        <taxon>Ascaridoidea</taxon>
        <taxon>Ascarididae</taxon>
        <taxon>Parascaris</taxon>
    </lineage>
</organism>
<protein>
    <recommendedName>
        <fullName evidence="6">WD repeat domain-containing protein 83</fullName>
    </recommendedName>
    <alternativeName>
        <fullName evidence="7">Mitogen-activated protein kinase organizer 1</fullName>
    </alternativeName>
</protein>
<dbReference type="InterPro" id="IPR015943">
    <property type="entry name" value="WD40/YVTN_repeat-like_dom_sf"/>
</dbReference>
<evidence type="ECO:0000256" key="5">
    <source>
        <dbReference type="ARBA" id="ARBA00038145"/>
    </source>
</evidence>
<dbReference type="InterPro" id="IPR036322">
    <property type="entry name" value="WD40_repeat_dom_sf"/>
</dbReference>
<evidence type="ECO:0000256" key="1">
    <source>
        <dbReference type="ARBA" id="ARBA00004496"/>
    </source>
</evidence>
<proteinExistence type="inferred from homology"/>
<keyword evidence="4" id="KW-0677">Repeat</keyword>
<dbReference type="PROSITE" id="PS50294">
    <property type="entry name" value="WD_REPEATS_REGION"/>
    <property type="match status" value="1"/>
</dbReference>
<dbReference type="Pfam" id="PF00400">
    <property type="entry name" value="WD40"/>
    <property type="match status" value="6"/>
</dbReference>
<dbReference type="WBParaSite" id="PgR011_g024_t03">
    <property type="protein sequence ID" value="PgR011_g024_t03"/>
    <property type="gene ID" value="PgR011_g024"/>
</dbReference>
<keyword evidence="2" id="KW-0963">Cytoplasm</keyword>
<evidence type="ECO:0000256" key="3">
    <source>
        <dbReference type="ARBA" id="ARBA00022574"/>
    </source>
</evidence>
<dbReference type="Proteomes" id="UP000887569">
    <property type="component" value="Unplaced"/>
</dbReference>
<dbReference type="SMART" id="SM00320">
    <property type="entry name" value="WD40"/>
    <property type="match status" value="7"/>
</dbReference>
<dbReference type="AlphaFoldDB" id="A0A915AMP3"/>
<dbReference type="PANTHER" id="PTHR22842">
    <property type="entry name" value="WD40 REPEAT PROTEIN"/>
    <property type="match status" value="1"/>
</dbReference>
<dbReference type="Gene3D" id="2.130.10.10">
    <property type="entry name" value="YVTN repeat-like/Quinoprotein amine dehydrogenase"/>
    <property type="match status" value="1"/>
</dbReference>
<feature type="repeat" description="WD" evidence="8">
    <location>
        <begin position="100"/>
        <end position="134"/>
    </location>
</feature>
<reference evidence="10" key="1">
    <citation type="submission" date="2022-11" db="UniProtKB">
        <authorList>
            <consortium name="WormBaseParasite"/>
        </authorList>
    </citation>
    <scope>IDENTIFICATION</scope>
</reference>
<dbReference type="InterPro" id="IPR001680">
    <property type="entry name" value="WD40_rpt"/>
</dbReference>
<accession>A0A915AMP3</accession>
<dbReference type="InterPro" id="IPR020472">
    <property type="entry name" value="WD40_PAC1"/>
</dbReference>
<evidence type="ECO:0000256" key="6">
    <source>
        <dbReference type="ARBA" id="ARBA00040453"/>
    </source>
</evidence>
<name>A0A915AMP3_PARUN</name>
<evidence type="ECO:0000256" key="4">
    <source>
        <dbReference type="ARBA" id="ARBA00022737"/>
    </source>
</evidence>